<dbReference type="AlphaFoldDB" id="A0A0F6YL39"/>
<dbReference type="Gene3D" id="2.60.40.3710">
    <property type="match status" value="1"/>
</dbReference>
<name>A0A0F6YL39_9BACT</name>
<sequence length="1227" mass="127175">MKKTVLQRISLALVIAALAFAGCGDDDAPITPDAGPIEDASNGDTDAGDVTPPAVIATTPSHGASGVRTDTTIAIAFSEPMDVSGGAIGAASDDGAIDLGDGAWNDERTVVTFMPVDALPTGTTITVTVGSTFRDEAGNSLAPAHSFEFETDDAVAPTIVRTAPAEGATGVDAALATIEVETSEPMRVAAGRARLEGPGEPTLSAVSWTDRVARWTVSGLEPSSSYELVLDGFEDVAGNPLDTSALGDDGRLDFATGADTRAPVVIESTPREAQLDVDVGLVSRVAITFSEPMDEGAGAFALEVGATATELEVVWDRGGRRAVLDVAGRLTSAAPHRVTMSGLRDRAGNALDGATYLVDGALDFTTGSDLFVPFVAFTSPEEASTAPGGLLSIVVVFSEAMDTSTTTAPLTGDGTTTTLSGTWSSGDTVLTLTSPGLQAGRAYGLDLRAFRDAGGTLVDAAHAYLGDGIANFTLAPPTGEGCGNALTNEEATSSGAGFVEWVIPAGATSADGSAPCDLDGHGPDVLVRYRKSTAASDAGGSALHIVVTPATSTHWLDVDVLANDCRTEPAYADASRARCFTGRRSWETWLDVGPGDYFVWVARDGANTFDGATVRVEEVPTVRAGESCEAPLDATNAGAMYTAPTRDGAPHRWTLPAGYAISPDRGALPEGPLGALACSPDGARGQDAVITYEKQTATSLLNVRVTTGDPTARLGFELVRGCNPGVAEVLACELVDQTPLEREWTFDGPAGPLAAWLVSQRRFALPTGTTSSDPNANWPLMPQATVEITEFEPQPGDSCATAIPLTAGTNVVSANRPWRAYVPACLETGGVTWFRYTPAQGLAVVRTNGPTTGAVVDRASGEVLRCSAQDETTVGTPGLPVFGEVGREVCIALSSSSGVTQITVDEIPYDGPRGIETTYPVELASGVSVLTGGWMAVMDDDVFRAGLSGRIQRLSTSGGVVTQTMITGATTTTVGGGAVARPEGLYVITTNNTATNAPRVFRVTDATGAFLATPVALDAPPEDFRYPAAPLGAITWDGTQFIVATTHRTSSQAPMTRDGCCDPTTYYTIPATGGAPVAIGSNATIVDVNGIAADATYLYLNGRIAGGYDETQSPGSIWHPSIFRLRRDQLAQPTQTPVVLYAGSLSADSGDVWVDDTTEADVLYFRTTSPSNAMIVVDPGAETPRWIGALWRAPASAQNGGLGYDPRGPSLWLLDTTPNPDRWVRLD</sequence>
<reference evidence="5 6" key="1">
    <citation type="submission" date="2015-03" db="EMBL/GenBank/DDBJ databases">
        <title>Genome assembly of Sandaracinus amylolyticus DSM 53668.</title>
        <authorList>
            <person name="Sharma G."/>
            <person name="Subramanian S."/>
        </authorList>
    </citation>
    <scope>NUCLEOTIDE SEQUENCE [LARGE SCALE GENOMIC DNA]</scope>
    <source>
        <strain evidence="5 6">DSM 53668</strain>
    </source>
</reference>
<dbReference type="InterPro" id="IPR032812">
    <property type="entry name" value="SbsA_Ig"/>
</dbReference>
<accession>A0A0F6YL39</accession>
<feature type="region of interest" description="Disordered" evidence="2">
    <location>
        <begin position="30"/>
        <end position="63"/>
    </location>
</feature>
<evidence type="ECO:0000256" key="1">
    <source>
        <dbReference type="ARBA" id="ARBA00022729"/>
    </source>
</evidence>
<organism evidence="5 6">
    <name type="scientific">Sandaracinus amylolyticus</name>
    <dbReference type="NCBI Taxonomy" id="927083"/>
    <lineage>
        <taxon>Bacteria</taxon>
        <taxon>Pseudomonadati</taxon>
        <taxon>Myxococcota</taxon>
        <taxon>Polyangia</taxon>
        <taxon>Polyangiales</taxon>
        <taxon>Sandaracinaceae</taxon>
        <taxon>Sandaracinus</taxon>
    </lineage>
</organism>
<dbReference type="EMBL" id="CP011125">
    <property type="protein sequence ID" value="AKF09107.1"/>
    <property type="molecule type" value="Genomic_DNA"/>
</dbReference>
<feature type="domain" description="SbsA Ig-like" evidence="4">
    <location>
        <begin position="259"/>
        <end position="366"/>
    </location>
</feature>
<dbReference type="Pfam" id="PF13205">
    <property type="entry name" value="Big_5"/>
    <property type="match status" value="3"/>
</dbReference>
<dbReference type="InterPro" id="IPR014755">
    <property type="entry name" value="Cu-Rt/internalin_Ig-like"/>
</dbReference>
<keyword evidence="1 3" id="KW-0732">Signal</keyword>
<dbReference type="KEGG" id="samy:DB32_006256"/>
<keyword evidence="6" id="KW-1185">Reference proteome</keyword>
<dbReference type="Gene3D" id="2.60.40.1220">
    <property type="match status" value="1"/>
</dbReference>
<feature type="signal peptide" evidence="3">
    <location>
        <begin position="1"/>
        <end position="21"/>
    </location>
</feature>
<feature type="domain" description="SbsA Ig-like" evidence="4">
    <location>
        <begin position="49"/>
        <end position="151"/>
    </location>
</feature>
<protein>
    <submittedName>
        <fullName evidence="5">Hemagglutinin protein</fullName>
    </submittedName>
</protein>
<dbReference type="STRING" id="927083.DB32_006256"/>
<evidence type="ECO:0000313" key="6">
    <source>
        <dbReference type="Proteomes" id="UP000034883"/>
    </source>
</evidence>
<evidence type="ECO:0000256" key="3">
    <source>
        <dbReference type="SAM" id="SignalP"/>
    </source>
</evidence>
<feature type="chain" id="PRO_5002512520" evidence="3">
    <location>
        <begin position="22"/>
        <end position="1227"/>
    </location>
</feature>
<dbReference type="PROSITE" id="PS51257">
    <property type="entry name" value="PROKAR_LIPOPROTEIN"/>
    <property type="match status" value="1"/>
</dbReference>
<evidence type="ECO:0000256" key="2">
    <source>
        <dbReference type="SAM" id="MobiDB-lite"/>
    </source>
</evidence>
<dbReference type="Proteomes" id="UP000034883">
    <property type="component" value="Chromosome"/>
</dbReference>
<proteinExistence type="predicted"/>
<evidence type="ECO:0000259" key="4">
    <source>
        <dbReference type="Pfam" id="PF13205"/>
    </source>
</evidence>
<feature type="domain" description="SbsA Ig-like" evidence="4">
    <location>
        <begin position="153"/>
        <end position="243"/>
    </location>
</feature>
<evidence type="ECO:0000313" key="5">
    <source>
        <dbReference type="EMBL" id="AKF09107.1"/>
    </source>
</evidence>
<gene>
    <name evidence="5" type="ORF">DB32_006256</name>
</gene>